<gene>
    <name evidence="6" type="ORF">Poli38472_007125</name>
</gene>
<evidence type="ECO:0000256" key="3">
    <source>
        <dbReference type="ARBA" id="ARBA00023180"/>
    </source>
</evidence>
<comment type="subcellular location">
    <subcellularLocation>
        <location evidence="1">Membrane</location>
    </subcellularLocation>
</comment>
<evidence type="ECO:0000256" key="2">
    <source>
        <dbReference type="ARBA" id="ARBA00023136"/>
    </source>
</evidence>
<sequence length="467" mass="50951">MPPKFRPIPPDYDTEGSAIGCIYSGNCKTIGANHPGVPSAVYKKRGFNSWYQGLRYSANPFCASDSSKKQDYDTVAASIKKGIPKNTCDITTCPASKDGYADIGLIDGVGPGHWGINSNGTCFPVINAYTGAYLCDPDNQFEMCASPRPDNVPKTSVMPEFNYQMDAISSNWPVHVGAYLDYLVYQVEWVTGKNGYVRWMLDGHPIFEITSDAFSNVGQDADKTNPQKIMLEEPMYLIMNVALSTTWGARPPNPGKVCRGDGSDPATNAISDEFPMYLKVDYIRLYQDLGSDLEADNYMQVGCDPASHPTREWILGHIDSYEDWDNLMVDVAGGAYCRTDDDCTIGATNNTQAVRLVTGKCENKRCKCMHGNSWGGPRCTAAIKETQSSTSKSSKVSGFGPPMEVAVSMAGLVIILTTILIWYAAREAAKPDRTLLLAQAGPVAHKASIGASPLDLPFKCDYSRDFV</sequence>
<dbReference type="GO" id="GO:0071555">
    <property type="term" value="P:cell wall organization"/>
    <property type="evidence" value="ECO:0007669"/>
    <property type="project" value="UniProtKB-KW"/>
</dbReference>
<evidence type="ECO:0000256" key="4">
    <source>
        <dbReference type="ARBA" id="ARBA00023316"/>
    </source>
</evidence>
<dbReference type="Proteomes" id="UP000794436">
    <property type="component" value="Unassembled WGS sequence"/>
</dbReference>
<proteinExistence type="predicted"/>
<evidence type="ECO:0000313" key="6">
    <source>
        <dbReference type="EMBL" id="TMW58980.1"/>
    </source>
</evidence>
<feature type="transmembrane region" description="Helical" evidence="5">
    <location>
        <begin position="405"/>
        <end position="425"/>
    </location>
</feature>
<dbReference type="InterPro" id="IPR005629">
    <property type="entry name" value="Skn1/Kre6/Sbg1"/>
</dbReference>
<keyword evidence="2 5" id="KW-0472">Membrane</keyword>
<evidence type="ECO:0000256" key="1">
    <source>
        <dbReference type="ARBA" id="ARBA00004370"/>
    </source>
</evidence>
<keyword evidence="3" id="KW-0325">Glycoprotein</keyword>
<dbReference type="OrthoDB" id="412647at2759"/>
<dbReference type="Pfam" id="PF03935">
    <property type="entry name" value="SKN1_KRE6_Sbg1"/>
    <property type="match status" value="1"/>
</dbReference>
<keyword evidence="4" id="KW-0961">Cell wall biogenesis/degradation</keyword>
<dbReference type="GO" id="GO:0005886">
    <property type="term" value="C:plasma membrane"/>
    <property type="evidence" value="ECO:0007669"/>
    <property type="project" value="TreeGrafter"/>
</dbReference>
<accession>A0A8K1FD23</accession>
<evidence type="ECO:0000256" key="5">
    <source>
        <dbReference type="SAM" id="Phobius"/>
    </source>
</evidence>
<organism evidence="6 7">
    <name type="scientific">Pythium oligandrum</name>
    <name type="common">Mycoparasitic fungus</name>
    <dbReference type="NCBI Taxonomy" id="41045"/>
    <lineage>
        <taxon>Eukaryota</taxon>
        <taxon>Sar</taxon>
        <taxon>Stramenopiles</taxon>
        <taxon>Oomycota</taxon>
        <taxon>Peronosporomycetes</taxon>
        <taxon>Pythiales</taxon>
        <taxon>Pythiaceae</taxon>
        <taxon>Pythium</taxon>
    </lineage>
</organism>
<keyword evidence="5" id="KW-1133">Transmembrane helix</keyword>
<dbReference type="GO" id="GO:0005789">
    <property type="term" value="C:endoplasmic reticulum membrane"/>
    <property type="evidence" value="ECO:0007669"/>
    <property type="project" value="TreeGrafter"/>
</dbReference>
<dbReference type="InterPro" id="IPR013320">
    <property type="entry name" value="ConA-like_dom_sf"/>
</dbReference>
<keyword evidence="7" id="KW-1185">Reference proteome</keyword>
<dbReference type="EMBL" id="SPLM01000110">
    <property type="protein sequence ID" value="TMW58980.1"/>
    <property type="molecule type" value="Genomic_DNA"/>
</dbReference>
<dbReference type="GO" id="GO:0006078">
    <property type="term" value="P:(1-&gt;6)-beta-D-glucan biosynthetic process"/>
    <property type="evidence" value="ECO:0007669"/>
    <property type="project" value="TreeGrafter"/>
</dbReference>
<reference evidence="6" key="1">
    <citation type="submission" date="2019-03" db="EMBL/GenBank/DDBJ databases">
        <title>Long read genome sequence of the mycoparasitic Pythium oligandrum ATCC 38472 isolated from sugarbeet rhizosphere.</title>
        <authorList>
            <person name="Gaulin E."/>
        </authorList>
    </citation>
    <scope>NUCLEOTIDE SEQUENCE</scope>
    <source>
        <strain evidence="6">ATCC 38472_TT</strain>
    </source>
</reference>
<dbReference type="AlphaFoldDB" id="A0A8K1FD23"/>
<comment type="caution">
    <text evidence="6">The sequence shown here is derived from an EMBL/GenBank/DDBJ whole genome shotgun (WGS) entry which is preliminary data.</text>
</comment>
<dbReference type="FunFam" id="2.60.120.200:FF:000157">
    <property type="entry name" value="Beta-glucan synthesis-associated protein SKN1"/>
    <property type="match status" value="1"/>
</dbReference>
<dbReference type="PANTHER" id="PTHR31361:SF1">
    <property type="entry name" value="BETA-GLUCAN SYNTHESIS-ASSOCIATED PROTEIN KRE6-RELATED"/>
    <property type="match status" value="1"/>
</dbReference>
<dbReference type="PANTHER" id="PTHR31361">
    <property type="entry name" value="BETA-GLUCAN SYNTHESIS-ASSOCIATED PROTEIN KRE6-RELATED"/>
    <property type="match status" value="1"/>
</dbReference>
<dbReference type="GO" id="GO:0015926">
    <property type="term" value="F:glucosidase activity"/>
    <property type="evidence" value="ECO:0007669"/>
    <property type="project" value="TreeGrafter"/>
</dbReference>
<keyword evidence="5" id="KW-0812">Transmembrane</keyword>
<evidence type="ECO:0000313" key="7">
    <source>
        <dbReference type="Proteomes" id="UP000794436"/>
    </source>
</evidence>
<dbReference type="Gene3D" id="2.60.120.200">
    <property type="match status" value="1"/>
</dbReference>
<dbReference type="SUPFAM" id="SSF49899">
    <property type="entry name" value="Concanavalin A-like lectins/glucanases"/>
    <property type="match status" value="1"/>
</dbReference>
<name>A0A8K1FD23_PYTOL</name>
<protein>
    <submittedName>
        <fullName evidence="6">Uncharacterized protein</fullName>
    </submittedName>
</protein>